<dbReference type="eggNOG" id="ENOG5032QRY">
    <property type="taxonomic scope" value="Bacteria"/>
</dbReference>
<accession>B0NHV9</accession>
<dbReference type="KEGG" id="csci:HDCHBGLK_01487"/>
<dbReference type="HOGENOM" id="CLU_703685_0_0_9"/>
<dbReference type="OrthoDB" id="2608266at2"/>
<dbReference type="GeneID" id="62695709"/>
<gene>
    <name evidence="1" type="ORF">HDCHBGLK_01487</name>
</gene>
<evidence type="ECO:0000313" key="2">
    <source>
        <dbReference type="Proteomes" id="UP000289664"/>
    </source>
</evidence>
<sequence length="326" mass="37945">MKKVDVFEICMKLTGRLTQIPDSQKIFGSMIYHYAERNSDEQAAALVRKIRKGQLYCAISNMLPQGYMPMPQVDLTVVDTSSPDKIDLKTLHEEQKKRAYIQEKDLKEVMEYPKKIAELYPYVKVKELQQIHAVLDSHQYNLPGLDPNLYSVPEVQVVEVRKDDKDEKECNLCQFVFYMAIENGPEENELYKMLQEAKEEEGRFFLGPRTSQGMNTYVVERIEKKKEEKCMGKRYLNMGMLLPDRIDYDRSTLRLFTSERRPYNMSAGWEKSDDRMVISFIEAGSIIYPKIDIFHTGRSVASPFDARAIVFGNAFLYPLFNNEMEG</sequence>
<dbReference type="EMBL" id="CP036170">
    <property type="protein sequence ID" value="QBF74091.1"/>
    <property type="molecule type" value="Genomic_DNA"/>
</dbReference>
<organism evidence="1 2">
    <name type="scientific">Clostridium scindens (strain ATCC 35704 / DSM 5676 / VPI 13733 / 19)</name>
    <dbReference type="NCBI Taxonomy" id="411468"/>
    <lineage>
        <taxon>Bacteria</taxon>
        <taxon>Bacillati</taxon>
        <taxon>Bacillota</taxon>
        <taxon>Clostridia</taxon>
        <taxon>Lachnospirales</taxon>
        <taxon>Lachnospiraceae</taxon>
    </lineage>
</organism>
<keyword evidence="2" id="KW-1185">Reference proteome</keyword>
<dbReference type="Proteomes" id="UP000289664">
    <property type="component" value="Chromosome"/>
</dbReference>
<protein>
    <submittedName>
        <fullName evidence="1">Uncharacterized protein</fullName>
    </submittedName>
</protein>
<proteinExistence type="predicted"/>
<evidence type="ECO:0000313" key="1">
    <source>
        <dbReference type="EMBL" id="QBF74091.1"/>
    </source>
</evidence>
<dbReference type="RefSeq" id="WP_004607804.1">
    <property type="nucleotide sequence ID" value="NZ_CP036170.1"/>
</dbReference>
<dbReference type="AlphaFoldDB" id="B0NHV9"/>
<dbReference type="STRING" id="411468.CLOSCI_03075"/>
<name>B0NHV9_CLOS5</name>
<reference evidence="1 2" key="1">
    <citation type="journal article" date="2019" name="Appl. Environ. Microbiol.">
        <title>Clostridium scindens ATCC 35704: integration of nutritional requirements, the complete genome sequence, and global transcriptional responses to bile acids.</title>
        <authorList>
            <person name="Devendran S."/>
            <person name="Shrestha R."/>
            <person name="Alves J.M.P."/>
            <person name="Wolf P.G."/>
            <person name="Ly L."/>
            <person name="Hernandez A.G."/>
            <person name="Mendez-Garcia C."/>
            <person name="Inboden A."/>
            <person name="Wiley J."/>
            <person name="Paul O."/>
            <person name="Allen A."/>
            <person name="Springer E."/>
            <person name="Wright C.L."/>
            <person name="Fields C.J."/>
            <person name="Daniel S.L."/>
            <person name="Ridlon J.M."/>
        </authorList>
    </citation>
    <scope>NUCLEOTIDE SEQUENCE [LARGE SCALE GENOMIC DNA]</scope>
    <source>
        <strain evidence="1 2">ATCC 35704</strain>
    </source>
</reference>